<comment type="pathway">
    <text evidence="3">Protein modification; protein ubiquitination.</text>
</comment>
<dbReference type="PROSITE" id="PS50089">
    <property type="entry name" value="ZF_RING_2"/>
    <property type="match status" value="1"/>
</dbReference>
<feature type="compositionally biased region" description="Low complexity" evidence="13">
    <location>
        <begin position="385"/>
        <end position="396"/>
    </location>
</feature>
<feature type="compositionally biased region" description="Basic and acidic residues" evidence="13">
    <location>
        <begin position="517"/>
        <end position="534"/>
    </location>
</feature>
<dbReference type="InterPro" id="IPR041888">
    <property type="entry name" value="RING-HC_ZNF598/HEL2"/>
</dbReference>
<dbReference type="EC" id="2.3.2.27" evidence="4"/>
<feature type="compositionally biased region" description="Basic and acidic residues" evidence="13">
    <location>
        <begin position="644"/>
        <end position="653"/>
    </location>
</feature>
<feature type="domain" description="RING-type" evidence="14">
    <location>
        <begin position="19"/>
        <end position="59"/>
    </location>
</feature>
<evidence type="ECO:0000256" key="3">
    <source>
        <dbReference type="ARBA" id="ARBA00004906"/>
    </source>
</evidence>
<evidence type="ECO:0000256" key="13">
    <source>
        <dbReference type="SAM" id="MobiDB-lite"/>
    </source>
</evidence>
<feature type="compositionally biased region" description="Polar residues" evidence="13">
    <location>
        <begin position="707"/>
        <end position="722"/>
    </location>
</feature>
<keyword evidence="9 12" id="KW-0863">Zinc-finger</keyword>
<feature type="compositionally biased region" description="Polar residues" evidence="13">
    <location>
        <begin position="575"/>
        <end position="590"/>
    </location>
</feature>
<dbReference type="Pfam" id="PF23202">
    <property type="entry name" value="PAH_ZNF598"/>
    <property type="match status" value="1"/>
</dbReference>
<dbReference type="CDD" id="cd16615">
    <property type="entry name" value="RING-HC_ZNF598"/>
    <property type="match status" value="1"/>
</dbReference>
<dbReference type="InterPro" id="IPR013083">
    <property type="entry name" value="Znf_RING/FYVE/PHD"/>
</dbReference>
<dbReference type="GO" id="GO:0043022">
    <property type="term" value="F:ribosome binding"/>
    <property type="evidence" value="ECO:0007669"/>
    <property type="project" value="TreeGrafter"/>
</dbReference>
<dbReference type="InterPro" id="IPR044288">
    <property type="entry name" value="ZNF598/HEL2"/>
</dbReference>
<protein>
    <recommendedName>
        <fullName evidence="4">RING-type E3 ubiquitin transferase</fullName>
        <ecNumber evidence="4">2.3.2.27</ecNumber>
    </recommendedName>
</protein>
<feature type="compositionally biased region" description="Low complexity" evidence="13">
    <location>
        <begin position="672"/>
        <end position="683"/>
    </location>
</feature>
<evidence type="ECO:0000256" key="1">
    <source>
        <dbReference type="ARBA" id="ARBA00000900"/>
    </source>
</evidence>
<proteinExistence type="inferred from homology"/>
<sequence>MSGSNQVERSVSESGENICPVCHDPILMFAIGPCDHPVCHRCATRMRVLCEKNDCPICRAVSPQVAFVYNKVLFKDINLRDCIPNRKYKIFFEDEEVEDSYLDLLEFRCRICPKRGAEKSFALLQTHMRREHQLFACDLCVSFLKIFPFERKFYNRKNLAIHRRLGDADDKSYKGHPLCEFCDTRYFDKDELMKHLRKDHFYCHFCDQQGSNAYYDQYQDLMGHFEESHYLCTEGECGNPSTRFTHAFASEIDLKAHKAATHSKNFTKAQSREARMLEVDFQLLPRRRGGDQTSDSRQAQGQRGGDRFRGRRDYNREEMDLHRALEASKESFANEAAQTRPPVVERVPDPVHDFPTLNGAAPATSSTSHPLPTPAAKSHVEDFPSLSSSRSNGSSSGHKQQASAPSKAYSSVMNPPAISAPVAEKKESRPVPLGLVSSASKGRYAAAHSAPPGNSEDDYPSLGGSAPRSLPVSQGSWLLKNPSSTSASAVAASKTLAISKVPSRTAPVTKAAPFKKSVSDEKEFPSLGGRDKKTLNGFGGTFSEWSKAQNGVPKKPVTPKSERITDDSFQLPDSYYTSVADPTTSSNITVVESVPEPVVKASPRPVPTSGSTKDFPGLPAREKKVLEVTNEKKKKKNNKKTRDKPKGPEKNPTEETNFSLSEIALALVKPESNTSNLNNFSSSSREKSSVQKPTDWFDSPSEELTKTSKPSPQQQRQLNGSSHKAGHSPVAAQDSEASSSSVEESFPSLHSMSTSVQLQPQQLSQGPPGFSVPNPATTSVPTPPPGFRAPASMHSDLKAISSTLTPVPAPPPGFTQSSVYIQPPEFKRRNGKLIEDIREALETVEDGFMNFRALSGQFRQGMMEASDYHCCVKTLVGAEDFDTIFPELLALLPDIMKQKQLWEVHQAAGSGFSYAKRKASPKSTSLSQCSLCGQVTRLSDVQHHSLQHGETFADSENFPSLRGETSDSPDLSATTKSGLMVNGSWIKAK</sequence>
<feature type="compositionally biased region" description="Basic and acidic residues" evidence="13">
    <location>
        <begin position="620"/>
        <end position="631"/>
    </location>
</feature>
<keyword evidence="7" id="KW-0808">Transferase</keyword>
<keyword evidence="6" id="KW-0597">Phosphoprotein</keyword>
<feature type="region of interest" description="Disordered" evidence="13">
    <location>
        <begin position="949"/>
        <end position="974"/>
    </location>
</feature>
<gene>
    <name evidence="15" type="ORF">RRG08_050478</name>
</gene>
<dbReference type="Pfam" id="PF25447">
    <property type="entry name" value="RING_ZNF598"/>
    <property type="match status" value="1"/>
</dbReference>
<reference evidence="15" key="1">
    <citation type="journal article" date="2023" name="G3 (Bethesda)">
        <title>A reference genome for the long-term kleptoplast-retaining sea slug Elysia crispata morphotype clarki.</title>
        <authorList>
            <person name="Eastman K.E."/>
            <person name="Pendleton A.L."/>
            <person name="Shaikh M.A."/>
            <person name="Suttiyut T."/>
            <person name="Ogas R."/>
            <person name="Tomko P."/>
            <person name="Gavelis G."/>
            <person name="Widhalm J.R."/>
            <person name="Wisecaver J.H."/>
        </authorList>
    </citation>
    <scope>NUCLEOTIDE SEQUENCE</scope>
    <source>
        <strain evidence="15">ECLA1</strain>
    </source>
</reference>
<evidence type="ECO:0000256" key="5">
    <source>
        <dbReference type="ARBA" id="ARBA00022490"/>
    </source>
</evidence>
<dbReference type="PANTHER" id="PTHR22938:SF0">
    <property type="entry name" value="E3 UBIQUITIN-PROTEIN LIGASE ZNF598"/>
    <property type="match status" value="1"/>
</dbReference>
<evidence type="ECO:0000256" key="4">
    <source>
        <dbReference type="ARBA" id="ARBA00012483"/>
    </source>
</evidence>
<dbReference type="AlphaFoldDB" id="A0AAE0YAY6"/>
<evidence type="ECO:0000259" key="14">
    <source>
        <dbReference type="PROSITE" id="PS50089"/>
    </source>
</evidence>
<dbReference type="GO" id="GO:0016567">
    <property type="term" value="P:protein ubiquitination"/>
    <property type="evidence" value="ECO:0007669"/>
    <property type="project" value="TreeGrafter"/>
</dbReference>
<dbReference type="PANTHER" id="PTHR22938">
    <property type="entry name" value="ZINC FINGER PROTEIN 598"/>
    <property type="match status" value="1"/>
</dbReference>
<dbReference type="Proteomes" id="UP001283361">
    <property type="component" value="Unassembled WGS sequence"/>
</dbReference>
<evidence type="ECO:0000256" key="7">
    <source>
        <dbReference type="ARBA" id="ARBA00022679"/>
    </source>
</evidence>
<dbReference type="InterPro" id="IPR013087">
    <property type="entry name" value="Znf_C2H2_type"/>
</dbReference>
<dbReference type="GO" id="GO:0061630">
    <property type="term" value="F:ubiquitin protein ligase activity"/>
    <property type="evidence" value="ECO:0007669"/>
    <property type="project" value="UniProtKB-EC"/>
</dbReference>
<dbReference type="PROSITE" id="PS00028">
    <property type="entry name" value="ZINC_FINGER_C2H2_1"/>
    <property type="match status" value="1"/>
</dbReference>
<dbReference type="GO" id="GO:0008270">
    <property type="term" value="F:zinc ion binding"/>
    <property type="evidence" value="ECO:0007669"/>
    <property type="project" value="UniProtKB-KW"/>
</dbReference>
<dbReference type="Gene3D" id="3.30.40.10">
    <property type="entry name" value="Zinc/RING finger domain, C3HC4 (zinc finger)"/>
    <property type="match status" value="1"/>
</dbReference>
<dbReference type="InterPro" id="IPR056437">
    <property type="entry name" value="Znf-C2H2_ZNF598/HEL2"/>
</dbReference>
<keyword evidence="8" id="KW-0479">Metal-binding</keyword>
<evidence type="ECO:0000256" key="10">
    <source>
        <dbReference type="ARBA" id="ARBA00022833"/>
    </source>
</evidence>
<dbReference type="Pfam" id="PF23230">
    <property type="entry name" value="zf-C2H2_13"/>
    <property type="match status" value="1"/>
</dbReference>
<feature type="compositionally biased region" description="Low complexity" evidence="13">
    <location>
        <begin position="735"/>
        <end position="769"/>
    </location>
</feature>
<comment type="subcellular location">
    <subcellularLocation>
        <location evidence="2">Cytoplasm</location>
    </subcellularLocation>
</comment>
<evidence type="ECO:0000256" key="11">
    <source>
        <dbReference type="ARBA" id="ARBA00035113"/>
    </source>
</evidence>
<feature type="compositionally biased region" description="Basic and acidic residues" evidence="13">
    <location>
        <begin position="304"/>
        <end position="313"/>
    </location>
</feature>
<feature type="compositionally biased region" description="Polar residues" evidence="13">
    <location>
        <begin position="397"/>
        <end position="413"/>
    </location>
</feature>
<evidence type="ECO:0000256" key="12">
    <source>
        <dbReference type="PROSITE-ProRule" id="PRU00175"/>
    </source>
</evidence>
<dbReference type="GO" id="GO:0072344">
    <property type="term" value="P:rescue of stalled ribosome"/>
    <property type="evidence" value="ECO:0007669"/>
    <property type="project" value="InterPro"/>
</dbReference>
<evidence type="ECO:0000256" key="8">
    <source>
        <dbReference type="ARBA" id="ARBA00022723"/>
    </source>
</evidence>
<dbReference type="EMBL" id="JAWDGP010006541">
    <property type="protein sequence ID" value="KAK3739273.1"/>
    <property type="molecule type" value="Genomic_DNA"/>
</dbReference>
<dbReference type="InterPro" id="IPR017907">
    <property type="entry name" value="Znf_RING_CS"/>
</dbReference>
<evidence type="ECO:0000256" key="9">
    <source>
        <dbReference type="ARBA" id="ARBA00022771"/>
    </source>
</evidence>
<feature type="compositionally biased region" description="Basic residues" evidence="13">
    <location>
        <begin position="632"/>
        <end position="643"/>
    </location>
</feature>
<comment type="caution">
    <text evidence="15">The sequence shown here is derived from an EMBL/GenBank/DDBJ whole genome shotgun (WGS) entry which is preliminary data.</text>
</comment>
<keyword evidence="16" id="KW-1185">Reference proteome</keyword>
<evidence type="ECO:0000313" key="16">
    <source>
        <dbReference type="Proteomes" id="UP001283361"/>
    </source>
</evidence>
<dbReference type="SUPFAM" id="SSF57850">
    <property type="entry name" value="RING/U-box"/>
    <property type="match status" value="1"/>
</dbReference>
<keyword evidence="10" id="KW-0862">Zinc</keyword>
<feature type="region of interest" description="Disordered" evidence="13">
    <location>
        <begin position="444"/>
        <end position="474"/>
    </location>
</feature>
<comment type="similarity">
    <text evidence="11">Belongs to the ZNF598/HEL2 family.</text>
</comment>
<dbReference type="InterPro" id="IPR001841">
    <property type="entry name" value="Znf_RING"/>
</dbReference>
<evidence type="ECO:0000256" key="6">
    <source>
        <dbReference type="ARBA" id="ARBA00022553"/>
    </source>
</evidence>
<dbReference type="SMART" id="SM00355">
    <property type="entry name" value="ZnF_C2H2"/>
    <property type="match status" value="5"/>
</dbReference>
<dbReference type="GO" id="GO:0005737">
    <property type="term" value="C:cytoplasm"/>
    <property type="evidence" value="ECO:0007669"/>
    <property type="project" value="UniProtKB-SubCell"/>
</dbReference>
<dbReference type="PROSITE" id="PS00518">
    <property type="entry name" value="ZF_RING_1"/>
    <property type="match status" value="1"/>
</dbReference>
<comment type="catalytic activity">
    <reaction evidence="1">
        <text>S-ubiquitinyl-[E2 ubiquitin-conjugating enzyme]-L-cysteine + [acceptor protein]-L-lysine = [E2 ubiquitin-conjugating enzyme]-L-cysteine + N(6)-ubiquitinyl-[acceptor protein]-L-lysine.</text>
        <dbReference type="EC" id="2.3.2.27"/>
    </reaction>
</comment>
<feature type="region of interest" description="Disordered" evidence="13">
    <location>
        <begin position="283"/>
        <end position="313"/>
    </location>
</feature>
<organism evidence="15 16">
    <name type="scientific">Elysia crispata</name>
    <name type="common">lettuce slug</name>
    <dbReference type="NCBI Taxonomy" id="231223"/>
    <lineage>
        <taxon>Eukaryota</taxon>
        <taxon>Metazoa</taxon>
        <taxon>Spiralia</taxon>
        <taxon>Lophotrochozoa</taxon>
        <taxon>Mollusca</taxon>
        <taxon>Gastropoda</taxon>
        <taxon>Heterobranchia</taxon>
        <taxon>Euthyneura</taxon>
        <taxon>Panpulmonata</taxon>
        <taxon>Sacoglossa</taxon>
        <taxon>Placobranchoidea</taxon>
        <taxon>Plakobranchidae</taxon>
        <taxon>Elysia</taxon>
    </lineage>
</organism>
<evidence type="ECO:0000256" key="2">
    <source>
        <dbReference type="ARBA" id="ARBA00004496"/>
    </source>
</evidence>
<accession>A0AAE0YAY6</accession>
<feature type="region of interest" description="Disordered" evidence="13">
    <location>
        <begin position="327"/>
        <end position="413"/>
    </location>
</feature>
<evidence type="ECO:0000313" key="15">
    <source>
        <dbReference type="EMBL" id="KAK3739273.1"/>
    </source>
</evidence>
<dbReference type="InterPro" id="IPR057634">
    <property type="entry name" value="PAH_ZNF598/HEL2"/>
</dbReference>
<name>A0AAE0YAY6_9GAST</name>
<feature type="region of interest" description="Disordered" evidence="13">
    <location>
        <begin position="512"/>
        <end position="788"/>
    </location>
</feature>
<keyword evidence="5" id="KW-0963">Cytoplasm</keyword>